<dbReference type="Proteomes" id="UP001492380">
    <property type="component" value="Unassembled WGS sequence"/>
</dbReference>
<comment type="caution">
    <text evidence="2">The sequence shown here is derived from an EMBL/GenBank/DDBJ whole genome shotgun (WGS) entry which is preliminary data.</text>
</comment>
<gene>
    <name evidence="2" type="ORF">HDK90DRAFT_467756</name>
</gene>
<feature type="compositionally biased region" description="Basic and acidic residues" evidence="1">
    <location>
        <begin position="255"/>
        <end position="274"/>
    </location>
</feature>
<keyword evidence="3" id="KW-1185">Reference proteome</keyword>
<feature type="compositionally biased region" description="Polar residues" evidence="1">
    <location>
        <begin position="275"/>
        <end position="295"/>
    </location>
</feature>
<organism evidence="2 3">
    <name type="scientific">Phyllosticta capitalensis</name>
    <dbReference type="NCBI Taxonomy" id="121624"/>
    <lineage>
        <taxon>Eukaryota</taxon>
        <taxon>Fungi</taxon>
        <taxon>Dikarya</taxon>
        <taxon>Ascomycota</taxon>
        <taxon>Pezizomycotina</taxon>
        <taxon>Dothideomycetes</taxon>
        <taxon>Dothideomycetes incertae sedis</taxon>
        <taxon>Botryosphaeriales</taxon>
        <taxon>Phyllostictaceae</taxon>
        <taxon>Phyllosticta</taxon>
    </lineage>
</organism>
<accession>A0ABR1YJ83</accession>
<feature type="compositionally biased region" description="Basic and acidic residues" evidence="1">
    <location>
        <begin position="138"/>
        <end position="157"/>
    </location>
</feature>
<dbReference type="EMBL" id="JBBWRZ010000008">
    <property type="protein sequence ID" value="KAK8230362.1"/>
    <property type="molecule type" value="Genomic_DNA"/>
</dbReference>
<feature type="region of interest" description="Disordered" evidence="1">
    <location>
        <begin position="88"/>
        <end position="173"/>
    </location>
</feature>
<reference evidence="2 3" key="1">
    <citation type="submission" date="2024-04" db="EMBL/GenBank/DDBJ databases">
        <title>Phyllosticta paracitricarpa is synonymous to the EU quarantine fungus P. citricarpa based on phylogenomic analyses.</title>
        <authorList>
            <consortium name="Lawrence Berkeley National Laboratory"/>
            <person name="Van Ingen-Buijs V.A."/>
            <person name="Van Westerhoven A.C."/>
            <person name="Haridas S."/>
            <person name="Skiadas P."/>
            <person name="Martin F."/>
            <person name="Groenewald J.Z."/>
            <person name="Crous P.W."/>
            <person name="Seidl M.F."/>
        </authorList>
    </citation>
    <scope>NUCLEOTIDE SEQUENCE [LARGE SCALE GENOMIC DNA]</scope>
    <source>
        <strain evidence="2 3">CBS 123374</strain>
    </source>
</reference>
<feature type="compositionally biased region" description="Basic residues" evidence="1">
    <location>
        <begin position="13"/>
        <end position="25"/>
    </location>
</feature>
<name>A0ABR1YJ83_9PEZI</name>
<protein>
    <submittedName>
        <fullName evidence="2">Uncharacterized protein</fullName>
    </submittedName>
</protein>
<evidence type="ECO:0000256" key="1">
    <source>
        <dbReference type="SAM" id="MobiDB-lite"/>
    </source>
</evidence>
<evidence type="ECO:0000313" key="3">
    <source>
        <dbReference type="Proteomes" id="UP001492380"/>
    </source>
</evidence>
<feature type="region of interest" description="Disordered" evidence="1">
    <location>
        <begin position="255"/>
        <end position="323"/>
    </location>
</feature>
<feature type="compositionally biased region" description="Basic residues" evidence="1">
    <location>
        <begin position="158"/>
        <end position="170"/>
    </location>
</feature>
<evidence type="ECO:0000313" key="2">
    <source>
        <dbReference type="EMBL" id="KAK8230362.1"/>
    </source>
</evidence>
<proteinExistence type="predicted"/>
<feature type="region of interest" description="Disordered" evidence="1">
    <location>
        <begin position="1"/>
        <end position="29"/>
    </location>
</feature>
<sequence length="457" mass="51506">MPQVSNVGGGGRPPRKPHNNRPHRGHYNERPRLNWKELCLRCGDSIHGEGHLTCRRKCHHCRTLNHIGFKCPEKGDNFYKRFAGRRAGEREEPAAAMAPPPTHEGTQHNNISERRPSPRGNSTHRHRHESWNNNQSEIRPEGRFTSHQIDSRRDFNRHGRSPSRVRRHDGRRGESTYDEIYGLLGRLDCGPSRRSDSMRGERTTDLILGRAVRTMMTEDEESLRDSRLRSSPRFRQEIWEIFVEQLLSTMHAMVERDEHSQGSFSPERHSEGHRSPSQHLRRQPSSASNGSNDPQSPARGDSLEEPIDLPPGYDNDSPPSYDDALADIEEYGVYHDHETVNGPSSEEDEDSFATSFYRGPPMAEWIQLPPGAVVIYPGAEPAPVNNGFTAQTDAELLAEVTATGVILPLEDDAELLAAADVTGVEIPLPPSPTGVEVPLPPHRRTRKLPATWRSRSI</sequence>